<sequence length="376" mass="44824">MEKIKPIAIYLPQFHPTPENDEWWGKGFTEWTNVTKATPLFDGHYQPHLPADLGFYDLRLEEARLAQEQLAKAYGIHGFCYYHYWFSGKRILHEPLDRKLKNPKEDFPFMMCWANENWTRTWDGLDKEVLMEQNYSTEDDIAHLKYLIPFFKDSRYIKVNGKPVFIVYKPFIFPDVKETVKRWRELAAENGLELYLCHTVFNYNKGWDTLLEGFDAAIDFEPFGIRRKSVFNEIERVKHRVLNVSLSKRVIRKIKSTIGYKDKSSKSILNKLDYEFMINNIKSLKEFPFKMFPNLVVGWDNSARRKNNPTLILDNSTPELFEKWLSELIIDFEPYSEDENFIFINAWNEWAEGNYLEPCQKWGTDYLEKLKKVLDK</sequence>
<dbReference type="GO" id="GO:0016787">
    <property type="term" value="F:hydrolase activity"/>
    <property type="evidence" value="ECO:0007669"/>
    <property type="project" value="UniProtKB-KW"/>
</dbReference>
<dbReference type="InterPro" id="IPR032719">
    <property type="entry name" value="WbsX"/>
</dbReference>
<dbReference type="RefSeq" id="WP_131909707.1">
    <property type="nucleotide sequence ID" value="NZ_SMFM01000004.1"/>
</dbReference>
<dbReference type="PANTHER" id="PTHR41244:SF1">
    <property type="entry name" value="GLYCOSYLTRANSFERASE"/>
    <property type="match status" value="1"/>
</dbReference>
<proteinExistence type="predicted"/>
<evidence type="ECO:0000313" key="1">
    <source>
        <dbReference type="EMBL" id="TDD75957.1"/>
    </source>
</evidence>
<evidence type="ECO:0000313" key="2">
    <source>
        <dbReference type="Proteomes" id="UP000295278"/>
    </source>
</evidence>
<accession>A0A4V2YU33</accession>
<dbReference type="PANTHER" id="PTHR41244">
    <property type="entry name" value="RHAMNAN SYNTHESIS F"/>
    <property type="match status" value="1"/>
</dbReference>
<protein>
    <submittedName>
        <fullName evidence="1">Glycosyl hydrolase</fullName>
    </submittedName>
</protein>
<dbReference type="Pfam" id="PF14307">
    <property type="entry name" value="Glyco_tran_WbsX"/>
    <property type="match status" value="1"/>
</dbReference>
<reference evidence="1 2" key="1">
    <citation type="submission" date="2019-03" db="EMBL/GenBank/DDBJ databases">
        <title>Flavobacterium AT-3-2 sp. nov., isolated from arctic soil.</title>
        <authorList>
            <person name="Chaudhary D.K."/>
        </authorList>
    </citation>
    <scope>NUCLEOTIDE SEQUENCE [LARGE SCALE GENOMIC DNA]</scope>
    <source>
        <strain evidence="1 2">AT-3-2</strain>
    </source>
</reference>
<dbReference type="CDD" id="cd11579">
    <property type="entry name" value="Glyco_tran_WbsX"/>
    <property type="match status" value="1"/>
</dbReference>
<name>A0A4V2YU33_9FLAO</name>
<comment type="caution">
    <text evidence="1">The sequence shown here is derived from an EMBL/GenBank/DDBJ whole genome shotgun (WGS) entry which is preliminary data.</text>
</comment>
<dbReference type="AlphaFoldDB" id="A0A4V2YU33"/>
<dbReference type="Proteomes" id="UP000295278">
    <property type="component" value="Unassembled WGS sequence"/>
</dbReference>
<keyword evidence="2" id="KW-1185">Reference proteome</keyword>
<dbReference type="EMBL" id="SMFM01000004">
    <property type="protein sequence ID" value="TDD75957.1"/>
    <property type="molecule type" value="Genomic_DNA"/>
</dbReference>
<gene>
    <name evidence="1" type="ORF">E0F89_10370</name>
</gene>
<dbReference type="OrthoDB" id="9816424at2"/>
<keyword evidence="1" id="KW-0378">Hydrolase</keyword>
<organism evidence="1 2">
    <name type="scientific">Flavobacterium caseinilyticum</name>
    <dbReference type="NCBI Taxonomy" id="2541732"/>
    <lineage>
        <taxon>Bacteria</taxon>
        <taxon>Pseudomonadati</taxon>
        <taxon>Bacteroidota</taxon>
        <taxon>Flavobacteriia</taxon>
        <taxon>Flavobacteriales</taxon>
        <taxon>Flavobacteriaceae</taxon>
        <taxon>Flavobacterium</taxon>
    </lineage>
</organism>
<dbReference type="Gene3D" id="3.20.20.80">
    <property type="entry name" value="Glycosidases"/>
    <property type="match status" value="1"/>
</dbReference>